<organism evidence="1 2">
    <name type="scientific">Romanomermis culicivorax</name>
    <name type="common">Nematode worm</name>
    <dbReference type="NCBI Taxonomy" id="13658"/>
    <lineage>
        <taxon>Eukaryota</taxon>
        <taxon>Metazoa</taxon>
        <taxon>Ecdysozoa</taxon>
        <taxon>Nematoda</taxon>
        <taxon>Enoplea</taxon>
        <taxon>Dorylaimia</taxon>
        <taxon>Mermithida</taxon>
        <taxon>Mermithoidea</taxon>
        <taxon>Mermithidae</taxon>
        <taxon>Romanomermis</taxon>
    </lineage>
</organism>
<proteinExistence type="predicted"/>
<protein>
    <submittedName>
        <fullName evidence="2">Uncharacterized protein</fullName>
    </submittedName>
</protein>
<dbReference type="Proteomes" id="UP000887565">
    <property type="component" value="Unplaced"/>
</dbReference>
<reference evidence="2" key="1">
    <citation type="submission" date="2022-11" db="UniProtKB">
        <authorList>
            <consortium name="WormBaseParasite"/>
        </authorList>
    </citation>
    <scope>IDENTIFICATION</scope>
</reference>
<dbReference type="AlphaFoldDB" id="A0A915KFQ7"/>
<keyword evidence="1" id="KW-1185">Reference proteome</keyword>
<sequence length="40" mass="4358">MKITSFLALDAMRSLLIHLAKTTFTCGGESSVLLGKRPIH</sequence>
<accession>A0A915KFQ7</accession>
<dbReference type="WBParaSite" id="nRc.2.0.1.t36821-RA">
    <property type="protein sequence ID" value="nRc.2.0.1.t36821-RA"/>
    <property type="gene ID" value="nRc.2.0.1.g36821"/>
</dbReference>
<name>A0A915KFQ7_ROMCU</name>
<evidence type="ECO:0000313" key="2">
    <source>
        <dbReference type="WBParaSite" id="nRc.2.0.1.t36821-RA"/>
    </source>
</evidence>
<evidence type="ECO:0000313" key="1">
    <source>
        <dbReference type="Proteomes" id="UP000887565"/>
    </source>
</evidence>